<feature type="compositionally biased region" description="Acidic residues" evidence="1">
    <location>
        <begin position="254"/>
        <end position="264"/>
    </location>
</feature>
<feature type="compositionally biased region" description="Acidic residues" evidence="1">
    <location>
        <begin position="155"/>
        <end position="167"/>
    </location>
</feature>
<accession>A0A4S8KWH8</accession>
<evidence type="ECO:0000313" key="3">
    <source>
        <dbReference type="EMBL" id="THU80171.1"/>
    </source>
</evidence>
<evidence type="ECO:0000259" key="2">
    <source>
        <dbReference type="Pfam" id="PF20149"/>
    </source>
</evidence>
<organism evidence="3 4">
    <name type="scientific">Dendrothele bispora (strain CBS 962.96)</name>
    <dbReference type="NCBI Taxonomy" id="1314807"/>
    <lineage>
        <taxon>Eukaryota</taxon>
        <taxon>Fungi</taxon>
        <taxon>Dikarya</taxon>
        <taxon>Basidiomycota</taxon>
        <taxon>Agaricomycotina</taxon>
        <taxon>Agaricomycetes</taxon>
        <taxon>Agaricomycetidae</taxon>
        <taxon>Agaricales</taxon>
        <taxon>Agaricales incertae sedis</taxon>
        <taxon>Dendrothele</taxon>
    </lineage>
</organism>
<feature type="region of interest" description="Disordered" evidence="1">
    <location>
        <begin position="1"/>
        <end position="329"/>
    </location>
</feature>
<dbReference type="Pfam" id="PF20149">
    <property type="entry name" value="DUF6532"/>
    <property type="match status" value="1"/>
</dbReference>
<name>A0A4S8KWH8_DENBC</name>
<feature type="domain" description="DUF6532" evidence="2">
    <location>
        <begin position="356"/>
        <end position="564"/>
    </location>
</feature>
<gene>
    <name evidence="3" type="ORF">K435DRAFT_940683</name>
</gene>
<feature type="compositionally biased region" description="Polar residues" evidence="1">
    <location>
        <begin position="179"/>
        <end position="191"/>
    </location>
</feature>
<dbReference type="Proteomes" id="UP000297245">
    <property type="component" value="Unassembled WGS sequence"/>
</dbReference>
<feature type="compositionally biased region" description="Basic and acidic residues" evidence="1">
    <location>
        <begin position="265"/>
        <end position="275"/>
    </location>
</feature>
<protein>
    <recommendedName>
        <fullName evidence="2">DUF6532 domain-containing protein</fullName>
    </recommendedName>
</protein>
<dbReference type="OrthoDB" id="2979922at2759"/>
<evidence type="ECO:0000313" key="4">
    <source>
        <dbReference type="Proteomes" id="UP000297245"/>
    </source>
</evidence>
<feature type="region of interest" description="Disordered" evidence="1">
    <location>
        <begin position="591"/>
        <end position="612"/>
    </location>
</feature>
<dbReference type="EMBL" id="ML179933">
    <property type="protein sequence ID" value="THU80171.1"/>
    <property type="molecule type" value="Genomic_DNA"/>
</dbReference>
<feature type="compositionally biased region" description="Polar residues" evidence="1">
    <location>
        <begin position="13"/>
        <end position="30"/>
    </location>
</feature>
<keyword evidence="4" id="KW-1185">Reference proteome</keyword>
<evidence type="ECO:0000256" key="1">
    <source>
        <dbReference type="SAM" id="MobiDB-lite"/>
    </source>
</evidence>
<reference evidence="3 4" key="1">
    <citation type="journal article" date="2019" name="Nat. Ecol. Evol.">
        <title>Megaphylogeny resolves global patterns of mushroom evolution.</title>
        <authorList>
            <person name="Varga T."/>
            <person name="Krizsan K."/>
            <person name="Foldi C."/>
            <person name="Dima B."/>
            <person name="Sanchez-Garcia M."/>
            <person name="Sanchez-Ramirez S."/>
            <person name="Szollosi G.J."/>
            <person name="Szarkandi J.G."/>
            <person name="Papp V."/>
            <person name="Albert L."/>
            <person name="Andreopoulos W."/>
            <person name="Angelini C."/>
            <person name="Antonin V."/>
            <person name="Barry K.W."/>
            <person name="Bougher N.L."/>
            <person name="Buchanan P."/>
            <person name="Buyck B."/>
            <person name="Bense V."/>
            <person name="Catcheside P."/>
            <person name="Chovatia M."/>
            <person name="Cooper J."/>
            <person name="Damon W."/>
            <person name="Desjardin D."/>
            <person name="Finy P."/>
            <person name="Geml J."/>
            <person name="Haridas S."/>
            <person name="Hughes K."/>
            <person name="Justo A."/>
            <person name="Karasinski D."/>
            <person name="Kautmanova I."/>
            <person name="Kiss B."/>
            <person name="Kocsube S."/>
            <person name="Kotiranta H."/>
            <person name="LaButti K.M."/>
            <person name="Lechner B.E."/>
            <person name="Liimatainen K."/>
            <person name="Lipzen A."/>
            <person name="Lukacs Z."/>
            <person name="Mihaltcheva S."/>
            <person name="Morgado L.N."/>
            <person name="Niskanen T."/>
            <person name="Noordeloos M.E."/>
            <person name="Ohm R.A."/>
            <person name="Ortiz-Santana B."/>
            <person name="Ovrebo C."/>
            <person name="Racz N."/>
            <person name="Riley R."/>
            <person name="Savchenko A."/>
            <person name="Shiryaev A."/>
            <person name="Soop K."/>
            <person name="Spirin V."/>
            <person name="Szebenyi C."/>
            <person name="Tomsovsky M."/>
            <person name="Tulloss R.E."/>
            <person name="Uehling J."/>
            <person name="Grigoriev I.V."/>
            <person name="Vagvolgyi C."/>
            <person name="Papp T."/>
            <person name="Martin F.M."/>
            <person name="Miettinen O."/>
            <person name="Hibbett D.S."/>
            <person name="Nagy L.G."/>
        </authorList>
    </citation>
    <scope>NUCLEOTIDE SEQUENCE [LARGE SCALE GENOMIC DNA]</scope>
    <source>
        <strain evidence="3 4">CBS 962.96</strain>
    </source>
</reference>
<feature type="compositionally biased region" description="Acidic residues" evidence="1">
    <location>
        <begin position="128"/>
        <end position="140"/>
    </location>
</feature>
<feature type="compositionally biased region" description="Polar residues" evidence="1">
    <location>
        <begin position="241"/>
        <end position="250"/>
    </location>
</feature>
<proteinExistence type="predicted"/>
<feature type="compositionally biased region" description="Polar residues" evidence="1">
    <location>
        <begin position="95"/>
        <end position="122"/>
    </location>
</feature>
<feature type="compositionally biased region" description="Basic and acidic residues" evidence="1">
    <location>
        <begin position="141"/>
        <end position="154"/>
    </location>
</feature>
<dbReference type="AlphaFoldDB" id="A0A4S8KWH8"/>
<dbReference type="InterPro" id="IPR045341">
    <property type="entry name" value="DUF6532"/>
</dbReference>
<feature type="compositionally biased region" description="Polar residues" evidence="1">
    <location>
        <begin position="298"/>
        <end position="313"/>
    </location>
</feature>
<sequence length="612" mass="67019">MAPKSLSEILAMGNSTGPTQKQSNADSEPNSLPPRGSKRTAMAKKVWVGAAKRGNAKVDDNPQPTKKKKQSAVQRGKAGKHHAGMDINEEGGNGIQNQVPSAATNSTGRRVTRANGKSTVTGVATPEAEQEDNTDNEQVSDQDRYTAAEVRDSDVSSEENDIDETEVMGESHQRAHVVQKSTASTQKQAPATKTFEFEDDNDSNNAFPVIAPPSRPLSAHSVRSTTSVISEDDVAIPETDATISDASSAFNIDMFEDGDEDEDHNELQTSKEPKRPVLQAPKPQLTNSRKSTSKHSENVSPHSGPQNAPNSRAVSAADPRNHGWDSSTYMTYPGSGKQYISKKEQPVPLGKVLSDAIDIALGLFLFRNAYPEPAEQQQMINLSLNTACTKHKQHHIANRIEQDREYRELLVSYITGRITHMRSKVKETAAGLVGGLYEFMKLAPAERSALVRGLLDRLAYVFPLNNPMQPSTWRSNEPYRHPAVIEVLKQAFFLQDSKSIGKRYEDNFQSTSPTDPAKEIPMPMLALAGVAIFAALKEWASGTRVNEDFAGTVMSEEYEKHISLCKGRIIGEDGSGRNKYHNMTTRLYREAKGQGTSTASSELPEIDVDGME</sequence>